<dbReference type="EMBL" id="CP006996">
    <property type="protein sequence ID" value="AHD23815.1"/>
    <property type="molecule type" value="Genomic_DNA"/>
</dbReference>
<sequence length="77" mass="8336">MFAISSASAMYLFRKGMVMPPSRGLLSAVWAMRSRIEPDPIGVFTVPGWMLSTRMSCCPSSAAKARAIPTRACLLVV</sequence>
<dbReference type="Proteomes" id="UP000018781">
    <property type="component" value="Chromosome"/>
</dbReference>
<dbReference type="HOGENOM" id="CLU_2635735_0_0_11"/>
<evidence type="ECO:0000313" key="1">
    <source>
        <dbReference type="EMBL" id="AHD23815.1"/>
    </source>
</evidence>
<protein>
    <submittedName>
        <fullName evidence="1">Uncharacterized protein</fullName>
    </submittedName>
</protein>
<dbReference type="KEGG" id="rpy:Y013_15740"/>
<name>V9XPB2_9NOCA</name>
<dbReference type="AlphaFoldDB" id="V9XPB2"/>
<evidence type="ECO:0000313" key="2">
    <source>
        <dbReference type="Proteomes" id="UP000018781"/>
    </source>
</evidence>
<proteinExistence type="predicted"/>
<accession>V9XPB2</accession>
<organism evidence="1 2">
    <name type="scientific">Rhodococcus pyridinivorans SB3094</name>
    <dbReference type="NCBI Taxonomy" id="1435356"/>
    <lineage>
        <taxon>Bacteria</taxon>
        <taxon>Bacillati</taxon>
        <taxon>Actinomycetota</taxon>
        <taxon>Actinomycetes</taxon>
        <taxon>Mycobacteriales</taxon>
        <taxon>Nocardiaceae</taxon>
        <taxon>Rhodococcus</taxon>
    </lineage>
</organism>
<reference evidence="1 2" key="1">
    <citation type="journal article" date="2014" name="Genome Announc.">
        <title>Complete Genome of Rhodococcus pyridinivorans SB3094, a Methyl-Ethyl-Ketone-Degrading Bacterium Used for Bioaugmentation.</title>
        <authorList>
            <person name="Dueholm M.S."/>
            <person name="Albertsen M."/>
            <person name="D'Imperio S."/>
            <person name="Tale V.P."/>
            <person name="Lewis D."/>
            <person name="Nielsen P.H."/>
            <person name="Nielsen J.L."/>
        </authorList>
    </citation>
    <scope>NUCLEOTIDE SEQUENCE [LARGE SCALE GENOMIC DNA]</scope>
    <source>
        <strain evidence="1 2">SB3094</strain>
    </source>
</reference>
<gene>
    <name evidence="1" type="ORF">Y013_15740</name>
</gene>